<feature type="domain" description="Thioesterase" evidence="2">
    <location>
        <begin position="50"/>
        <end position="122"/>
    </location>
</feature>
<dbReference type="CDD" id="cd03443">
    <property type="entry name" value="PaaI_thioesterase"/>
    <property type="match status" value="1"/>
</dbReference>
<dbReference type="Proteomes" id="UP000003280">
    <property type="component" value="Unassembled WGS sequence"/>
</dbReference>
<gene>
    <name evidence="3" type="ORF">HMPREF9225_0974</name>
</gene>
<dbReference type="EMBL" id="AEEH01000038">
    <property type="protein sequence ID" value="EFM25411.1"/>
    <property type="molecule type" value="Genomic_DNA"/>
</dbReference>
<dbReference type="eggNOG" id="COG2050">
    <property type="taxonomic scope" value="Bacteria"/>
</dbReference>
<keyword evidence="1" id="KW-0378">Hydrolase</keyword>
<protein>
    <recommendedName>
        <fullName evidence="2">Thioesterase domain-containing protein</fullName>
    </recommendedName>
</protein>
<dbReference type="NCBIfam" id="TIGR00369">
    <property type="entry name" value="unchar_dom_1"/>
    <property type="match status" value="1"/>
</dbReference>
<evidence type="ECO:0000256" key="1">
    <source>
        <dbReference type="ARBA" id="ARBA00022801"/>
    </source>
</evidence>
<dbReference type="GO" id="GO:0016289">
    <property type="term" value="F:acyl-CoA hydrolase activity"/>
    <property type="evidence" value="ECO:0007669"/>
    <property type="project" value="UniProtKB-ARBA"/>
</dbReference>
<dbReference type="InterPro" id="IPR003736">
    <property type="entry name" value="PAAI_dom"/>
</dbReference>
<dbReference type="SUPFAM" id="SSF54637">
    <property type="entry name" value="Thioesterase/thiol ester dehydrase-isomerase"/>
    <property type="match status" value="1"/>
</dbReference>
<sequence length="141" mass="15598">MGEQILKDKKLLAKELTGPFIEENNITYLGREGDDYRLKMEGDKKHLNAFGMYHGGVLFTLADTAAGLLMIDDGKTAVTMQSNVNFVGNINGGTLYTHTRYIHKGTTTYVVEAEVRSEEGTLLLIGTFTFYASKALKIVNL</sequence>
<dbReference type="Gene3D" id="3.10.129.10">
    <property type="entry name" value="Hotdog Thioesterase"/>
    <property type="match status" value="1"/>
</dbReference>
<evidence type="ECO:0000313" key="3">
    <source>
        <dbReference type="EMBL" id="EFM25411.1"/>
    </source>
</evidence>
<dbReference type="Pfam" id="PF03061">
    <property type="entry name" value="4HBT"/>
    <property type="match status" value="1"/>
</dbReference>
<dbReference type="PANTHER" id="PTHR42856:SF1">
    <property type="entry name" value="ACYL-COENZYME A THIOESTERASE PAAI"/>
    <property type="match status" value="1"/>
</dbReference>
<evidence type="ECO:0000259" key="2">
    <source>
        <dbReference type="Pfam" id="PF03061"/>
    </source>
</evidence>
<evidence type="ECO:0000313" key="4">
    <source>
        <dbReference type="Proteomes" id="UP000003280"/>
    </source>
</evidence>
<name>E0NLD5_9FIRM</name>
<dbReference type="HOGENOM" id="CLU_089876_11_1_9"/>
<dbReference type="AlphaFoldDB" id="E0NLD5"/>
<dbReference type="PANTHER" id="PTHR42856">
    <property type="entry name" value="ACYL-COENZYME A THIOESTERASE PAAI"/>
    <property type="match status" value="1"/>
</dbReference>
<dbReference type="InterPro" id="IPR006683">
    <property type="entry name" value="Thioestr_dom"/>
</dbReference>
<dbReference type="InterPro" id="IPR052723">
    <property type="entry name" value="Acyl-CoA_thioesterase_PaaI"/>
</dbReference>
<accession>E0NLD5</accession>
<keyword evidence="4" id="KW-1185">Reference proteome</keyword>
<organism evidence="3 4">
    <name type="scientific">Peptoniphilus duerdenii ATCC BAA-1640</name>
    <dbReference type="NCBI Taxonomy" id="862517"/>
    <lineage>
        <taxon>Bacteria</taxon>
        <taxon>Bacillati</taxon>
        <taxon>Bacillota</taxon>
        <taxon>Tissierellia</taxon>
        <taxon>Tissierellales</taxon>
        <taxon>Peptoniphilaceae</taxon>
        <taxon>Peptoniphilus</taxon>
    </lineage>
</organism>
<dbReference type="STRING" id="862517.HMPREF9225_0974"/>
<reference evidence="3 4" key="1">
    <citation type="submission" date="2010-07" db="EMBL/GenBank/DDBJ databases">
        <authorList>
            <person name="Muzny D."/>
            <person name="Qin X."/>
            <person name="Deng J."/>
            <person name="Jiang H."/>
            <person name="Liu Y."/>
            <person name="Qu J."/>
            <person name="Song X.-Z."/>
            <person name="Zhang L."/>
            <person name="Thornton R."/>
            <person name="Coyle M."/>
            <person name="Francisco L."/>
            <person name="Jackson L."/>
            <person name="Javaid M."/>
            <person name="Korchina V."/>
            <person name="Kovar C."/>
            <person name="Mata R."/>
            <person name="Mathew T."/>
            <person name="Ngo R."/>
            <person name="Nguyen L."/>
            <person name="Nguyen N."/>
            <person name="Okwuonu G."/>
            <person name="Ongeri F."/>
            <person name="Pham C."/>
            <person name="Simmons D."/>
            <person name="Wilczek-Boney K."/>
            <person name="Hale W."/>
            <person name="Jakkamsetti A."/>
            <person name="Pham P."/>
            <person name="Ruth R."/>
            <person name="San Lucas F."/>
            <person name="Warren J."/>
            <person name="Zhang J."/>
            <person name="Zhao Z."/>
            <person name="Zhou C."/>
            <person name="Zhu D."/>
            <person name="Lee S."/>
            <person name="Bess C."/>
            <person name="Blankenburg K."/>
            <person name="Forbes L."/>
            <person name="Fu Q."/>
            <person name="Gubbala S."/>
            <person name="Hirani K."/>
            <person name="Jayaseelan J.C."/>
            <person name="Lara F."/>
            <person name="Munidasa M."/>
            <person name="Palculict T."/>
            <person name="Patil S."/>
            <person name="Pu L.-L."/>
            <person name="Saada N."/>
            <person name="Tang L."/>
            <person name="Weissenberger G."/>
            <person name="Zhu Y."/>
            <person name="Hemphill L."/>
            <person name="Shang Y."/>
            <person name="Youmans B."/>
            <person name="Ayvaz T."/>
            <person name="Ross M."/>
            <person name="Santibanez J."/>
            <person name="Aqrawi P."/>
            <person name="Gross S."/>
            <person name="Joshi V."/>
            <person name="Fowler G."/>
            <person name="Nazareth L."/>
            <person name="Reid J."/>
            <person name="Worley K."/>
            <person name="Petrosino J."/>
            <person name="Highlander S."/>
            <person name="Gibbs R."/>
        </authorList>
    </citation>
    <scope>NUCLEOTIDE SEQUENCE [LARGE SCALE GENOMIC DNA]</scope>
    <source>
        <strain evidence="3 4">ATCC BAA-1640</strain>
    </source>
</reference>
<comment type="caution">
    <text evidence="3">The sequence shown here is derived from an EMBL/GenBank/DDBJ whole genome shotgun (WGS) entry which is preliminary data.</text>
</comment>
<proteinExistence type="predicted"/>
<dbReference type="InterPro" id="IPR029069">
    <property type="entry name" value="HotDog_dom_sf"/>
</dbReference>